<dbReference type="InParanoid" id="H2YMM8"/>
<keyword evidence="7" id="KW-0472">Membrane</keyword>
<comment type="similarity">
    <text evidence="2 9">Belongs to the sulfotransferase 2 family.</text>
</comment>
<dbReference type="GeneTree" id="ENSGT00940000164429"/>
<dbReference type="AlphaFoldDB" id="H2YMM8"/>
<evidence type="ECO:0000256" key="8">
    <source>
        <dbReference type="ARBA" id="ARBA00023180"/>
    </source>
</evidence>
<evidence type="ECO:0000256" key="7">
    <source>
        <dbReference type="ARBA" id="ARBA00023136"/>
    </source>
</evidence>
<evidence type="ECO:0000256" key="3">
    <source>
        <dbReference type="ARBA" id="ARBA00022679"/>
    </source>
</evidence>
<dbReference type="GO" id="GO:0016051">
    <property type="term" value="P:carbohydrate biosynthetic process"/>
    <property type="evidence" value="ECO:0007669"/>
    <property type="project" value="InterPro"/>
</dbReference>
<dbReference type="OMA" id="ESTYNCE"/>
<evidence type="ECO:0000256" key="6">
    <source>
        <dbReference type="ARBA" id="ARBA00023034"/>
    </source>
</evidence>
<evidence type="ECO:0000256" key="5">
    <source>
        <dbReference type="ARBA" id="ARBA00022989"/>
    </source>
</evidence>
<keyword evidence="4" id="KW-0812">Transmembrane</keyword>
<dbReference type="GO" id="GO:0008146">
    <property type="term" value="F:sulfotransferase activity"/>
    <property type="evidence" value="ECO:0007669"/>
    <property type="project" value="InterPro"/>
</dbReference>
<dbReference type="EC" id="2.8.2.-" evidence="9"/>
<protein>
    <recommendedName>
        <fullName evidence="9">Carbohydrate sulfotransferase</fullName>
        <ecNumber evidence="9">2.8.2.-</ecNumber>
    </recommendedName>
</protein>
<dbReference type="STRING" id="51511.ENSCSAVP00000006580"/>
<comment type="subcellular location">
    <subcellularLocation>
        <location evidence="1 9">Golgi apparatus membrane</location>
        <topology evidence="1 9">Single-pass type II membrane protein</topology>
    </subcellularLocation>
</comment>
<evidence type="ECO:0000256" key="9">
    <source>
        <dbReference type="RuleBase" id="RU364020"/>
    </source>
</evidence>
<dbReference type="Ensembl" id="ENSCSAVT00000006664.1">
    <property type="protein sequence ID" value="ENSCSAVP00000006580.1"/>
    <property type="gene ID" value="ENSCSAVG00000003945.1"/>
</dbReference>
<keyword evidence="11" id="KW-1185">Reference proteome</keyword>
<dbReference type="eggNOG" id="KOG4651">
    <property type="taxonomic scope" value="Eukaryota"/>
</dbReference>
<keyword evidence="5" id="KW-1133">Transmembrane helix</keyword>
<organism evidence="10 11">
    <name type="scientific">Ciona savignyi</name>
    <name type="common">Pacific transparent sea squirt</name>
    <dbReference type="NCBI Taxonomy" id="51511"/>
    <lineage>
        <taxon>Eukaryota</taxon>
        <taxon>Metazoa</taxon>
        <taxon>Chordata</taxon>
        <taxon>Tunicata</taxon>
        <taxon>Ascidiacea</taxon>
        <taxon>Phlebobranchia</taxon>
        <taxon>Cionidae</taxon>
        <taxon>Ciona</taxon>
    </lineage>
</organism>
<sequence length="224" mass="26701">MLEMEGVNQSPMLFGALMAEAKKRRISALKTPEKKQELWNDYLRVILVRNPFERFVSGYTDKLVPEGRGYSYIYKPISIKLQSQFKSMRNNPSDRVLSQEHATFEDFVNYLIRTPDGGRDNHWKSYEWWCGPCEHGYDIIMKMETLRDDVKYLWELLGISEEHRKWFFPEVKPAVDRLETERYFEKIPKNLSEALYDISKRDFNMFGYPKPKNGFAEVKFNVLR</sequence>
<keyword evidence="8 9" id="KW-0325">Glycoprotein</keyword>
<reference evidence="10" key="3">
    <citation type="submission" date="2025-09" db="UniProtKB">
        <authorList>
            <consortium name="Ensembl"/>
        </authorList>
    </citation>
    <scope>IDENTIFICATION</scope>
</reference>
<dbReference type="InterPro" id="IPR018011">
    <property type="entry name" value="Carb_sulfotrans_8-10"/>
</dbReference>
<evidence type="ECO:0000313" key="10">
    <source>
        <dbReference type="Ensembl" id="ENSCSAVP00000006580.1"/>
    </source>
</evidence>
<reference evidence="11" key="1">
    <citation type="submission" date="2003-08" db="EMBL/GenBank/DDBJ databases">
        <authorList>
            <person name="Birren B."/>
            <person name="Nusbaum C."/>
            <person name="Abebe A."/>
            <person name="Abouelleil A."/>
            <person name="Adekoya E."/>
            <person name="Ait-zahra M."/>
            <person name="Allen N."/>
            <person name="Allen T."/>
            <person name="An P."/>
            <person name="Anderson M."/>
            <person name="Anderson S."/>
            <person name="Arachchi H."/>
            <person name="Armbruster J."/>
            <person name="Bachantsang P."/>
            <person name="Baldwin J."/>
            <person name="Barry A."/>
            <person name="Bayul T."/>
            <person name="Blitshsteyn B."/>
            <person name="Bloom T."/>
            <person name="Blye J."/>
            <person name="Boguslavskiy L."/>
            <person name="Borowsky M."/>
            <person name="Boukhgalter B."/>
            <person name="Brunache A."/>
            <person name="Butler J."/>
            <person name="Calixte N."/>
            <person name="Calvo S."/>
            <person name="Camarata J."/>
            <person name="Campo K."/>
            <person name="Chang J."/>
            <person name="Cheshatsang Y."/>
            <person name="Citroen M."/>
            <person name="Collymore A."/>
            <person name="Considine T."/>
            <person name="Cook A."/>
            <person name="Cooke P."/>
            <person name="Corum B."/>
            <person name="Cuomo C."/>
            <person name="David R."/>
            <person name="Dawoe T."/>
            <person name="Degray S."/>
            <person name="Dodge S."/>
            <person name="Dooley K."/>
            <person name="Dorje P."/>
            <person name="Dorjee K."/>
            <person name="Dorris L."/>
            <person name="Duffey N."/>
            <person name="Dupes A."/>
            <person name="Elkins T."/>
            <person name="Engels R."/>
            <person name="Erickson J."/>
            <person name="Farina A."/>
            <person name="Faro S."/>
            <person name="Ferreira P."/>
            <person name="Fischer H."/>
            <person name="Fitzgerald M."/>
            <person name="Foley K."/>
            <person name="Gage D."/>
            <person name="Galagan J."/>
            <person name="Gearin G."/>
            <person name="Gnerre S."/>
            <person name="Gnirke A."/>
            <person name="Goyette A."/>
            <person name="Graham J."/>
            <person name="Grandbois E."/>
            <person name="Gyaltsen K."/>
            <person name="Hafez N."/>
            <person name="Hagopian D."/>
            <person name="Hagos B."/>
            <person name="Hall J."/>
            <person name="Hatcher B."/>
            <person name="Heller A."/>
            <person name="Higgins H."/>
            <person name="Honan T."/>
            <person name="Horn A."/>
            <person name="Houde N."/>
            <person name="Hughes L."/>
            <person name="Hulme W."/>
            <person name="Husby E."/>
            <person name="Iliev I."/>
            <person name="Jaffe D."/>
            <person name="Jones C."/>
            <person name="Kamal M."/>
            <person name="Kamat A."/>
            <person name="Kamvysselis M."/>
            <person name="Karlsson E."/>
            <person name="Kells C."/>
            <person name="Kieu A."/>
            <person name="Kisner P."/>
            <person name="Kodira C."/>
            <person name="Kulbokas E."/>
            <person name="Labutti K."/>
            <person name="Lama D."/>
            <person name="Landers T."/>
            <person name="Leger J."/>
            <person name="Levine S."/>
            <person name="Lewis D."/>
            <person name="Lewis T."/>
            <person name="Lindblad-toh K."/>
            <person name="Liu X."/>
            <person name="Lokyitsang T."/>
            <person name="Lokyitsang Y."/>
            <person name="Lucien O."/>
            <person name="Lui A."/>
            <person name="Ma L.J."/>
            <person name="Mabbitt R."/>
            <person name="Macdonald J."/>
            <person name="Maclean C."/>
            <person name="Major J."/>
            <person name="Manning J."/>
            <person name="Marabella R."/>
            <person name="Maru K."/>
            <person name="Matthews C."/>
            <person name="Mauceli E."/>
            <person name="Mccarthy M."/>
            <person name="Mcdonough S."/>
            <person name="Mcghee T."/>
            <person name="Meldrim J."/>
            <person name="Meneus L."/>
            <person name="Mesirov J."/>
            <person name="Mihalev A."/>
            <person name="Mihova T."/>
            <person name="Mikkelsen T."/>
            <person name="Mlenga V."/>
            <person name="Moru K."/>
            <person name="Mozes J."/>
            <person name="Mulrain L."/>
            <person name="Munson G."/>
            <person name="Naylor J."/>
            <person name="Newes C."/>
            <person name="Nguyen C."/>
            <person name="Nguyen N."/>
            <person name="Nguyen T."/>
            <person name="Nicol R."/>
            <person name="Nielsen C."/>
            <person name="Nizzari M."/>
            <person name="Norbu C."/>
            <person name="Norbu N."/>
            <person name="O'donnell P."/>
            <person name="Okoawo O."/>
            <person name="O'leary S."/>
            <person name="Omotosho B."/>
            <person name="O'neill K."/>
            <person name="Osman S."/>
            <person name="Parker S."/>
            <person name="Perrin D."/>
            <person name="Phunkhang P."/>
            <person name="Piqani B."/>
            <person name="Purcell S."/>
            <person name="Rachupka T."/>
            <person name="Ramasamy U."/>
            <person name="Rameau R."/>
            <person name="Ray V."/>
            <person name="Raymond C."/>
            <person name="Retta R."/>
            <person name="Richardson S."/>
            <person name="Rise C."/>
            <person name="Rodriguez J."/>
            <person name="Rogers J."/>
            <person name="Rogov P."/>
            <person name="Rutman M."/>
            <person name="Schupbach R."/>
            <person name="Seaman C."/>
            <person name="Settipalli S."/>
            <person name="Sharpe T."/>
            <person name="Sheridan J."/>
            <person name="Sherpa N."/>
            <person name="Shi J."/>
            <person name="Smirnov S."/>
            <person name="Smith C."/>
            <person name="Sougnez C."/>
            <person name="Spencer B."/>
            <person name="Stalker J."/>
            <person name="Stange-thomann N."/>
            <person name="Stavropoulos S."/>
            <person name="Stetson K."/>
            <person name="Stone C."/>
            <person name="Stone S."/>
            <person name="Stubbs M."/>
            <person name="Talamas J."/>
            <person name="Tchuinga P."/>
            <person name="Tenzing P."/>
            <person name="Tesfaye S."/>
            <person name="Theodore J."/>
            <person name="Thoulutsang Y."/>
            <person name="Topham K."/>
            <person name="Towey S."/>
            <person name="Tsamla T."/>
            <person name="Tsomo N."/>
            <person name="Vallee D."/>
            <person name="Vassiliev H."/>
            <person name="Venkataraman V."/>
            <person name="Vinson J."/>
            <person name="Vo A."/>
            <person name="Wade C."/>
            <person name="Wang S."/>
            <person name="Wangchuk T."/>
            <person name="Wangdi T."/>
            <person name="Whittaker C."/>
            <person name="Wilkinson J."/>
            <person name="Wu Y."/>
            <person name="Wyman D."/>
            <person name="Yadav S."/>
            <person name="Yang S."/>
            <person name="Yang X."/>
            <person name="Yeager S."/>
            <person name="Yee E."/>
            <person name="Young G."/>
            <person name="Zainoun J."/>
            <person name="Zembeck L."/>
            <person name="Zimmer A."/>
            <person name="Zody M."/>
            <person name="Lander E."/>
        </authorList>
    </citation>
    <scope>NUCLEOTIDE SEQUENCE [LARGE SCALE GENOMIC DNA]</scope>
</reference>
<keyword evidence="9" id="KW-0119">Carbohydrate metabolism</keyword>
<accession>H2YMM8</accession>
<evidence type="ECO:0000256" key="4">
    <source>
        <dbReference type="ARBA" id="ARBA00022692"/>
    </source>
</evidence>
<dbReference type="PANTHER" id="PTHR12137">
    <property type="entry name" value="CARBOHYDRATE SULFOTRANSFERASE"/>
    <property type="match status" value="1"/>
</dbReference>
<reference evidence="10" key="2">
    <citation type="submission" date="2025-08" db="UniProtKB">
        <authorList>
            <consortium name="Ensembl"/>
        </authorList>
    </citation>
    <scope>IDENTIFICATION</scope>
</reference>
<name>H2YMM8_CIOSA</name>
<keyword evidence="9" id="KW-0735">Signal-anchor</keyword>
<dbReference type="HOGENOM" id="CLU_1234643_0_0_1"/>
<dbReference type="GO" id="GO:0000139">
    <property type="term" value="C:Golgi membrane"/>
    <property type="evidence" value="ECO:0007669"/>
    <property type="project" value="UniProtKB-SubCell"/>
</dbReference>
<evidence type="ECO:0000256" key="1">
    <source>
        <dbReference type="ARBA" id="ARBA00004323"/>
    </source>
</evidence>
<keyword evidence="6 9" id="KW-0333">Golgi apparatus</keyword>
<evidence type="ECO:0000313" key="11">
    <source>
        <dbReference type="Proteomes" id="UP000007875"/>
    </source>
</evidence>
<evidence type="ECO:0000256" key="2">
    <source>
        <dbReference type="ARBA" id="ARBA00006339"/>
    </source>
</evidence>
<keyword evidence="3 9" id="KW-0808">Transferase</keyword>
<dbReference type="InterPro" id="IPR005331">
    <property type="entry name" value="Sulfotransferase"/>
</dbReference>
<dbReference type="Pfam" id="PF03567">
    <property type="entry name" value="Sulfotransfer_2"/>
    <property type="match status" value="1"/>
</dbReference>
<dbReference type="Proteomes" id="UP000007875">
    <property type="component" value="Unassembled WGS sequence"/>
</dbReference>
<proteinExistence type="inferred from homology"/>
<dbReference type="PANTHER" id="PTHR12137:SF54">
    <property type="entry name" value="CARBOHYDRATE SULFOTRANSFERASE"/>
    <property type="match status" value="1"/>
</dbReference>